<protein>
    <recommendedName>
        <fullName evidence="2">3-beta hydroxysteroid dehydrogenase/isomerase domain-containing protein</fullName>
    </recommendedName>
</protein>
<dbReference type="GO" id="GO:0016616">
    <property type="term" value="F:oxidoreductase activity, acting on the CH-OH group of donors, NAD or NADP as acceptor"/>
    <property type="evidence" value="ECO:0007669"/>
    <property type="project" value="InterPro"/>
</dbReference>
<dbReference type="Pfam" id="PF14934">
    <property type="entry name" value="TMEM254"/>
    <property type="match status" value="1"/>
</dbReference>
<dbReference type="AlphaFoldDB" id="A0A835UM54"/>
<feature type="transmembrane region" description="Helical" evidence="1">
    <location>
        <begin position="75"/>
        <end position="94"/>
    </location>
</feature>
<dbReference type="OrthoDB" id="270171at2759"/>
<comment type="caution">
    <text evidence="3">The sequence shown here is derived from an EMBL/GenBank/DDBJ whole genome shotgun (WGS) entry which is preliminary data.</text>
</comment>
<dbReference type="EMBL" id="JADCNL010000010">
    <property type="protein sequence ID" value="KAG0464456.1"/>
    <property type="molecule type" value="Genomic_DNA"/>
</dbReference>
<feature type="transmembrane region" description="Helical" evidence="1">
    <location>
        <begin position="20"/>
        <end position="44"/>
    </location>
</feature>
<evidence type="ECO:0000313" key="4">
    <source>
        <dbReference type="Proteomes" id="UP000636800"/>
    </source>
</evidence>
<keyword evidence="4" id="KW-1185">Reference proteome</keyword>
<dbReference type="GO" id="GO:0006694">
    <property type="term" value="P:steroid biosynthetic process"/>
    <property type="evidence" value="ECO:0007669"/>
    <property type="project" value="InterPro"/>
</dbReference>
<dbReference type="Proteomes" id="UP000636800">
    <property type="component" value="Chromosome 10"/>
</dbReference>
<evidence type="ECO:0000259" key="2">
    <source>
        <dbReference type="Pfam" id="PF01073"/>
    </source>
</evidence>
<feature type="transmembrane region" description="Helical" evidence="1">
    <location>
        <begin position="230"/>
        <end position="252"/>
    </location>
</feature>
<keyword evidence="1" id="KW-0812">Transmembrane</keyword>
<reference evidence="3 4" key="1">
    <citation type="journal article" date="2020" name="Nat. Food">
        <title>A phased Vanilla planifolia genome enables genetic improvement of flavour and production.</title>
        <authorList>
            <person name="Hasing T."/>
            <person name="Tang H."/>
            <person name="Brym M."/>
            <person name="Khazi F."/>
            <person name="Huang T."/>
            <person name="Chambers A.H."/>
        </authorList>
    </citation>
    <scope>NUCLEOTIDE SEQUENCE [LARGE SCALE GENOMIC DNA]</scope>
    <source>
        <tissue evidence="3">Leaf</tissue>
    </source>
</reference>
<keyword evidence="1" id="KW-1133">Transmembrane helix</keyword>
<dbReference type="SUPFAM" id="SSF51735">
    <property type="entry name" value="NAD(P)-binding Rossmann-fold domains"/>
    <property type="match status" value="1"/>
</dbReference>
<accession>A0A835UM54</accession>
<dbReference type="Gene3D" id="3.40.50.720">
    <property type="entry name" value="NAD(P)-binding Rossmann-like Domain"/>
    <property type="match status" value="1"/>
</dbReference>
<proteinExistence type="inferred from homology"/>
<gene>
    <name evidence="3" type="ORF">HPP92_020525</name>
</gene>
<name>A0A835UM54_VANPL</name>
<feature type="domain" description="3-beta hydroxysteroid dehydrogenase/isomerase" evidence="2">
    <location>
        <begin position="49"/>
        <end position="139"/>
    </location>
</feature>
<sequence length="327" mass="37309">MQVTRQRKDVEKALKGVDCVFHLASYGKGVLIFTPVQFVLLPYMGLGRKTLSRIISIAKMGLVFFRVGDSSVKTDWVYVDNLVLALILASMGLLDDIPGRKGSPIAAGQAYFISDGSPVNTYDFIIVPLLKSLEYDVPKISINVSHTLLLSRFFWLISMLIYPWLKHQWVPGPLILPAEVFKIGVTHYFSYLKAREELGYVPMVSPQEGLSMTISYWKERKRREIDRPHILYWISIIAGMSALFYAAYLPLLQPLRWLNFLHLLVFRSLSNIRLVFWLAVAAHFGEAIYVLLKARRLDPANARGWFLQTVILGFPSTNLFNKRALQV</sequence>
<evidence type="ECO:0000256" key="1">
    <source>
        <dbReference type="RuleBase" id="RU004475"/>
    </source>
</evidence>
<comment type="caution">
    <text evidence="1">Lacks conserved residue(s) required for the propagation of feature annotation.</text>
</comment>
<keyword evidence="1" id="KW-0560">Oxidoreductase</keyword>
<comment type="similarity">
    <text evidence="1">Belongs to the 3-beta-HSD family.</text>
</comment>
<dbReference type="InterPro" id="IPR028110">
    <property type="entry name" value="TMEM254"/>
</dbReference>
<dbReference type="InterPro" id="IPR036291">
    <property type="entry name" value="NAD(P)-bd_dom_sf"/>
</dbReference>
<feature type="transmembrane region" description="Helical" evidence="1">
    <location>
        <begin position="272"/>
        <end position="292"/>
    </location>
</feature>
<dbReference type="InterPro" id="IPR002225">
    <property type="entry name" value="3Beta_OHSteriod_DH/Estase"/>
</dbReference>
<organism evidence="3 4">
    <name type="scientific">Vanilla planifolia</name>
    <name type="common">Vanilla</name>
    <dbReference type="NCBI Taxonomy" id="51239"/>
    <lineage>
        <taxon>Eukaryota</taxon>
        <taxon>Viridiplantae</taxon>
        <taxon>Streptophyta</taxon>
        <taxon>Embryophyta</taxon>
        <taxon>Tracheophyta</taxon>
        <taxon>Spermatophyta</taxon>
        <taxon>Magnoliopsida</taxon>
        <taxon>Liliopsida</taxon>
        <taxon>Asparagales</taxon>
        <taxon>Orchidaceae</taxon>
        <taxon>Vanilloideae</taxon>
        <taxon>Vanilleae</taxon>
        <taxon>Vanilla</taxon>
    </lineage>
</organism>
<evidence type="ECO:0000313" key="3">
    <source>
        <dbReference type="EMBL" id="KAG0464456.1"/>
    </source>
</evidence>
<dbReference type="Pfam" id="PF01073">
    <property type="entry name" value="3Beta_HSD"/>
    <property type="match status" value="1"/>
</dbReference>
<keyword evidence="1" id="KW-0472">Membrane</keyword>